<keyword evidence="5" id="KW-0378">Hydrolase</keyword>
<dbReference type="SUPFAM" id="SSF55486">
    <property type="entry name" value="Metalloproteases ('zincins'), catalytic domain"/>
    <property type="match status" value="1"/>
</dbReference>
<dbReference type="InterPro" id="IPR008754">
    <property type="entry name" value="Peptidase_M43"/>
</dbReference>
<evidence type="ECO:0000256" key="2">
    <source>
        <dbReference type="ARBA" id="ARBA00022670"/>
    </source>
</evidence>
<evidence type="ECO:0000256" key="9">
    <source>
        <dbReference type="SAM" id="SignalP"/>
    </source>
</evidence>
<reference evidence="11" key="1">
    <citation type="submission" date="2019-07" db="EMBL/GenBank/DDBJ databases">
        <authorList>
            <person name="Palmer J.M."/>
        </authorList>
    </citation>
    <scope>NUCLEOTIDE SEQUENCE</scope>
    <source>
        <strain evidence="11">PC9</strain>
    </source>
</reference>
<dbReference type="EMBL" id="JACETU010000001">
    <property type="protein sequence ID" value="KAF7441315.1"/>
    <property type="molecule type" value="Genomic_DNA"/>
</dbReference>
<evidence type="ECO:0000256" key="5">
    <source>
        <dbReference type="ARBA" id="ARBA00022801"/>
    </source>
</evidence>
<evidence type="ECO:0000259" key="10">
    <source>
        <dbReference type="Pfam" id="PF05572"/>
    </source>
</evidence>
<dbReference type="GO" id="GO:0006508">
    <property type="term" value="P:proteolysis"/>
    <property type="evidence" value="ECO:0007669"/>
    <property type="project" value="UniProtKB-KW"/>
</dbReference>
<protein>
    <recommendedName>
        <fullName evidence="10">Peptidase M43 pregnancy-associated plasma-A domain-containing protein</fullName>
    </recommendedName>
</protein>
<dbReference type="PANTHER" id="PTHR47466">
    <property type="match status" value="1"/>
</dbReference>
<evidence type="ECO:0000256" key="3">
    <source>
        <dbReference type="ARBA" id="ARBA00022723"/>
    </source>
</evidence>
<dbReference type="Pfam" id="PF05572">
    <property type="entry name" value="Peptidase_M43"/>
    <property type="match status" value="1"/>
</dbReference>
<gene>
    <name evidence="11" type="ORF">PC9H_001664</name>
</gene>
<feature type="chain" id="PRO_5034688180" description="Peptidase M43 pregnancy-associated plasma-A domain-containing protein" evidence="9">
    <location>
        <begin position="21"/>
        <end position="284"/>
    </location>
</feature>
<keyword evidence="6" id="KW-0862">Zinc</keyword>
<dbReference type="GO" id="GO:0008237">
    <property type="term" value="F:metallopeptidase activity"/>
    <property type="evidence" value="ECO:0007669"/>
    <property type="project" value="UniProtKB-KW"/>
</dbReference>
<evidence type="ECO:0000313" key="12">
    <source>
        <dbReference type="Proteomes" id="UP000623687"/>
    </source>
</evidence>
<comment type="similarity">
    <text evidence="1">Belongs to the peptidase M43B family.</text>
</comment>
<evidence type="ECO:0000256" key="4">
    <source>
        <dbReference type="ARBA" id="ARBA00022729"/>
    </source>
</evidence>
<keyword evidence="2" id="KW-0645">Protease</keyword>
<keyword evidence="3" id="KW-0479">Metal-binding</keyword>
<dbReference type="InterPro" id="IPR024079">
    <property type="entry name" value="MetalloPept_cat_dom_sf"/>
</dbReference>
<keyword evidence="8" id="KW-1015">Disulfide bond</keyword>
<dbReference type="Gene3D" id="3.40.390.10">
    <property type="entry name" value="Collagenase (Catalytic Domain)"/>
    <property type="match status" value="1"/>
</dbReference>
<dbReference type="RefSeq" id="XP_036637159.1">
    <property type="nucleotide sequence ID" value="XM_036771314.1"/>
</dbReference>
<dbReference type="AlphaFoldDB" id="A0A8H7AAW7"/>
<comment type="caution">
    <text evidence="11">The sequence shown here is derived from an EMBL/GenBank/DDBJ whole genome shotgun (WGS) entry which is preliminary data.</text>
</comment>
<evidence type="ECO:0000256" key="8">
    <source>
        <dbReference type="ARBA" id="ARBA00023157"/>
    </source>
</evidence>
<proteinExistence type="inferred from homology"/>
<keyword evidence="7" id="KW-0482">Metalloprotease</keyword>
<keyword evidence="4 9" id="KW-0732">Signal</keyword>
<sequence length="284" mass="32164">MLLSLFVALACTAVATVAQGAEHSPKKCSANADEFAIAAAEKHFQANRVPSSSLQARGAHKEAALDVYWHVVRLNETEEGGDTNPLFINTSIDIMNYHFKDAGIRWNLVDVSRTTNEVWFRNASGNSTAEFEMKQALKKGGKADLNVYSVDNTYETAFGWATFPYEYPLNPEWMDGVVVRHTTLPGDFEGKHRGKTLLHEAGHWCGLYHVFMNSCDEPGDYVDDTPPQEAQYECIFPRSSCIKGQWDPLYNIMDYTSDYCQSQFTPGQNQRMREQLKMYRDIDM</sequence>
<evidence type="ECO:0000313" key="11">
    <source>
        <dbReference type="EMBL" id="KAF7441315.1"/>
    </source>
</evidence>
<dbReference type="GO" id="GO:0046872">
    <property type="term" value="F:metal ion binding"/>
    <property type="evidence" value="ECO:0007669"/>
    <property type="project" value="UniProtKB-KW"/>
</dbReference>
<feature type="domain" description="Peptidase M43 pregnancy-associated plasma-A" evidence="10">
    <location>
        <begin position="182"/>
        <end position="276"/>
    </location>
</feature>
<keyword evidence="12" id="KW-1185">Reference proteome</keyword>
<dbReference type="VEuPathDB" id="FungiDB:PC9H_001664"/>
<evidence type="ECO:0000256" key="6">
    <source>
        <dbReference type="ARBA" id="ARBA00022833"/>
    </source>
</evidence>
<evidence type="ECO:0000256" key="1">
    <source>
        <dbReference type="ARBA" id="ARBA00008721"/>
    </source>
</evidence>
<accession>A0A8H7AAW7</accession>
<dbReference type="CDD" id="cd04275">
    <property type="entry name" value="ZnMc_pappalysin_like"/>
    <property type="match status" value="1"/>
</dbReference>
<dbReference type="PANTHER" id="PTHR47466:SF1">
    <property type="entry name" value="METALLOPROTEASE MEP1 (AFU_ORTHOLOGUE AFUA_1G07730)-RELATED"/>
    <property type="match status" value="1"/>
</dbReference>
<evidence type="ECO:0000256" key="7">
    <source>
        <dbReference type="ARBA" id="ARBA00023049"/>
    </source>
</evidence>
<dbReference type="Proteomes" id="UP000623687">
    <property type="component" value="Unassembled WGS sequence"/>
</dbReference>
<name>A0A8H7AAW7_PLEOS</name>
<feature type="signal peptide" evidence="9">
    <location>
        <begin position="1"/>
        <end position="20"/>
    </location>
</feature>
<organism evidence="11 12">
    <name type="scientific">Pleurotus ostreatus</name>
    <name type="common">Oyster mushroom</name>
    <name type="synonym">White-rot fungus</name>
    <dbReference type="NCBI Taxonomy" id="5322"/>
    <lineage>
        <taxon>Eukaryota</taxon>
        <taxon>Fungi</taxon>
        <taxon>Dikarya</taxon>
        <taxon>Basidiomycota</taxon>
        <taxon>Agaricomycotina</taxon>
        <taxon>Agaricomycetes</taxon>
        <taxon>Agaricomycetidae</taxon>
        <taxon>Agaricales</taxon>
        <taxon>Pleurotineae</taxon>
        <taxon>Pleurotaceae</taxon>
        <taxon>Pleurotus</taxon>
    </lineage>
</organism>
<dbReference type="GeneID" id="59371505"/>
<dbReference type="OrthoDB" id="536211at2759"/>